<organism evidence="2 3">
    <name type="scientific">Roseospirillum parvum</name>
    <dbReference type="NCBI Taxonomy" id="83401"/>
    <lineage>
        <taxon>Bacteria</taxon>
        <taxon>Pseudomonadati</taxon>
        <taxon>Pseudomonadota</taxon>
        <taxon>Alphaproteobacteria</taxon>
        <taxon>Rhodospirillales</taxon>
        <taxon>Rhodospirillaceae</taxon>
        <taxon>Roseospirillum</taxon>
    </lineage>
</organism>
<evidence type="ECO:0000313" key="3">
    <source>
        <dbReference type="Proteomes" id="UP000217076"/>
    </source>
</evidence>
<accession>A0A1G7UDL2</accession>
<dbReference type="Proteomes" id="UP000217076">
    <property type="component" value="Unassembled WGS sequence"/>
</dbReference>
<feature type="domain" description="Nudix hydrolase" evidence="1">
    <location>
        <begin position="104"/>
        <end position="258"/>
    </location>
</feature>
<dbReference type="AlphaFoldDB" id="A0A1G7UDL2"/>
<dbReference type="OrthoDB" id="8438812at2"/>
<name>A0A1G7UDL2_9PROT</name>
<keyword evidence="3" id="KW-1185">Reference proteome</keyword>
<dbReference type="PROSITE" id="PS51462">
    <property type="entry name" value="NUDIX"/>
    <property type="match status" value="1"/>
</dbReference>
<evidence type="ECO:0000313" key="2">
    <source>
        <dbReference type="EMBL" id="SDG45564.1"/>
    </source>
</evidence>
<dbReference type="PANTHER" id="PTHR13622">
    <property type="entry name" value="THIAMIN PYROPHOSPHOKINASE"/>
    <property type="match status" value="1"/>
</dbReference>
<dbReference type="CDD" id="cd03676">
    <property type="entry name" value="NUDIX_Tnr3_like"/>
    <property type="match status" value="1"/>
</dbReference>
<dbReference type="GO" id="GO:0044715">
    <property type="term" value="F:8-oxo-dGDP phosphatase activity"/>
    <property type="evidence" value="ECO:0007669"/>
    <property type="project" value="TreeGrafter"/>
</dbReference>
<dbReference type="InterPro" id="IPR031804">
    <property type="entry name" value="DUF4743"/>
</dbReference>
<protein>
    <recommendedName>
        <fullName evidence="1">Nudix hydrolase domain-containing protein</fullName>
    </recommendedName>
</protein>
<dbReference type="SUPFAM" id="SSF55811">
    <property type="entry name" value="Nudix"/>
    <property type="match status" value="1"/>
</dbReference>
<reference evidence="3" key="1">
    <citation type="submission" date="2016-10" db="EMBL/GenBank/DDBJ databases">
        <authorList>
            <person name="Varghese N."/>
            <person name="Submissions S."/>
        </authorList>
    </citation>
    <scope>NUCLEOTIDE SEQUENCE [LARGE SCALE GENOMIC DNA]</scope>
    <source>
        <strain evidence="3">930I</strain>
    </source>
</reference>
<dbReference type="FunFam" id="3.90.79.10:FF:000019">
    <property type="entry name" value="Thiamin pyrophosphokinase, putative"/>
    <property type="match status" value="1"/>
</dbReference>
<dbReference type="EMBL" id="FNCV01000001">
    <property type="protein sequence ID" value="SDG45564.1"/>
    <property type="molecule type" value="Genomic_DNA"/>
</dbReference>
<gene>
    <name evidence="2" type="ORF">SAMN05421742_101296</name>
</gene>
<dbReference type="Pfam" id="PF15916">
    <property type="entry name" value="DUF4743"/>
    <property type="match status" value="1"/>
</dbReference>
<evidence type="ECO:0000259" key="1">
    <source>
        <dbReference type="PROSITE" id="PS51462"/>
    </source>
</evidence>
<dbReference type="InterPro" id="IPR015797">
    <property type="entry name" value="NUDIX_hydrolase-like_dom_sf"/>
</dbReference>
<dbReference type="RefSeq" id="WP_092614259.1">
    <property type="nucleotide sequence ID" value="NZ_FNCV01000001.1"/>
</dbReference>
<dbReference type="PANTHER" id="PTHR13622:SF8">
    <property type="entry name" value="THIAMIN PYROPHOSPHOKINASE 1"/>
    <property type="match status" value="1"/>
</dbReference>
<sequence>MSLMRHVTDCNRADLADFHPFHVDGRRLGWVRSRVARRLADFPGVFQVDRQAVTLAETLTTPEARTAAVAEVLPRLVEDGLIGALRGEPYRVTTAWAAPDAFTLDRAAASLFGVLSFGVHLNGWRRLDDGRLALWIAQRNPAKAVAPGKLDNLAAGGQPAGLSLRENMLKEVAEEASLGPEVAQAMIPTGAIAYRMATGHGLRRDVLFTFDLEVPADVTPTPGDDEVAGFHLMEAEQVLCRIRESDDFKFNVNLVIAHFALRHGLLSPDNEPDYQALAHGLAGPADL</sequence>
<dbReference type="InterPro" id="IPR000086">
    <property type="entry name" value="NUDIX_hydrolase_dom"/>
</dbReference>
<proteinExistence type="predicted"/>
<dbReference type="STRING" id="83401.SAMN05421742_101296"/>
<dbReference type="Gene3D" id="3.90.79.10">
    <property type="entry name" value="Nucleoside Triphosphate Pyrophosphohydrolase"/>
    <property type="match status" value="1"/>
</dbReference>